<dbReference type="InterPro" id="IPR020069">
    <property type="entry name" value="Ribosomal_bL9_C"/>
</dbReference>
<evidence type="ECO:0000256" key="1">
    <source>
        <dbReference type="ARBA" id="ARBA00010605"/>
    </source>
</evidence>
<dbReference type="GO" id="GO:0006412">
    <property type="term" value="P:translation"/>
    <property type="evidence" value="ECO:0007669"/>
    <property type="project" value="UniProtKB-UniRule"/>
</dbReference>
<dbReference type="InterPro" id="IPR020594">
    <property type="entry name" value="Ribosomal_bL9_bac/chp"/>
</dbReference>
<dbReference type="InterPro" id="IPR020070">
    <property type="entry name" value="Ribosomal_bL9_N"/>
</dbReference>
<evidence type="ECO:0000256" key="5">
    <source>
        <dbReference type="ARBA" id="ARBA00023274"/>
    </source>
</evidence>
<dbReference type="HAMAP" id="MF_00503">
    <property type="entry name" value="Ribosomal_bL9"/>
    <property type="match status" value="1"/>
</dbReference>
<comment type="caution">
    <text evidence="9">The sequence shown here is derived from an EMBL/GenBank/DDBJ whole genome shotgun (WGS) entry which is preliminary data.</text>
</comment>
<comment type="similarity">
    <text evidence="1 7">Belongs to the bacterial ribosomal protein bL9 family.</text>
</comment>
<dbReference type="GO" id="GO:1990904">
    <property type="term" value="C:ribonucleoprotein complex"/>
    <property type="evidence" value="ECO:0007669"/>
    <property type="project" value="UniProtKB-KW"/>
</dbReference>
<sequence length="147" mass="15848">MKVILNADVKGKGKKGEIVNVSDGYARNFLFPKKLATEATAANLNAAKIAEDAKKHRRDVEKQEAIELGKKLEAAELTVKGKCGEGTRLFGSITSAEIADAIKEAHGVEVDKKKIVLSEPIKELGSYTVQVKVYAEIAVSVKVNVVK</sequence>
<accession>A0A926DJ94</accession>
<dbReference type="FunFam" id="3.40.5.10:FF:000002">
    <property type="entry name" value="50S ribosomal protein L9"/>
    <property type="match status" value="1"/>
</dbReference>
<dbReference type="InterPro" id="IPR036935">
    <property type="entry name" value="Ribosomal_bL9_N_sf"/>
</dbReference>
<dbReference type="Gene3D" id="3.10.430.100">
    <property type="entry name" value="Ribosomal protein L9, C-terminal domain"/>
    <property type="match status" value="1"/>
</dbReference>
<dbReference type="Pfam" id="PF03948">
    <property type="entry name" value="Ribosomal_L9_C"/>
    <property type="match status" value="1"/>
</dbReference>
<dbReference type="SUPFAM" id="SSF55653">
    <property type="entry name" value="Ribosomal protein L9 C-domain"/>
    <property type="match status" value="1"/>
</dbReference>
<dbReference type="InterPro" id="IPR036791">
    <property type="entry name" value="Ribosomal_bL9_C_sf"/>
</dbReference>
<gene>
    <name evidence="7" type="primary">rplI</name>
    <name evidence="9" type="ORF">H8693_07490</name>
</gene>
<dbReference type="GO" id="GO:0005840">
    <property type="term" value="C:ribosome"/>
    <property type="evidence" value="ECO:0007669"/>
    <property type="project" value="UniProtKB-KW"/>
</dbReference>
<evidence type="ECO:0000259" key="8">
    <source>
        <dbReference type="PROSITE" id="PS00651"/>
    </source>
</evidence>
<evidence type="ECO:0000256" key="6">
    <source>
        <dbReference type="ARBA" id="ARBA00035292"/>
    </source>
</evidence>
<dbReference type="AlphaFoldDB" id="A0A926DJ94"/>
<dbReference type="Pfam" id="PF01281">
    <property type="entry name" value="Ribosomal_L9_N"/>
    <property type="match status" value="1"/>
</dbReference>
<organism evidence="9 10">
    <name type="scientific">Guopingia tenuis</name>
    <dbReference type="NCBI Taxonomy" id="2763656"/>
    <lineage>
        <taxon>Bacteria</taxon>
        <taxon>Bacillati</taxon>
        <taxon>Bacillota</taxon>
        <taxon>Clostridia</taxon>
        <taxon>Christensenellales</taxon>
        <taxon>Christensenellaceae</taxon>
        <taxon>Guopingia</taxon>
    </lineage>
</organism>
<feature type="domain" description="Ribosomal protein L9" evidence="8">
    <location>
        <begin position="13"/>
        <end position="40"/>
    </location>
</feature>
<dbReference type="RefSeq" id="WP_178619235.1">
    <property type="nucleotide sequence ID" value="NZ_JACRSS010000003.1"/>
</dbReference>
<dbReference type="GO" id="GO:0003735">
    <property type="term" value="F:structural constituent of ribosome"/>
    <property type="evidence" value="ECO:0007669"/>
    <property type="project" value="InterPro"/>
</dbReference>
<evidence type="ECO:0000256" key="3">
    <source>
        <dbReference type="ARBA" id="ARBA00022884"/>
    </source>
</evidence>
<keyword evidence="3 7" id="KW-0694">RNA-binding</keyword>
<dbReference type="GO" id="GO:0019843">
    <property type="term" value="F:rRNA binding"/>
    <property type="evidence" value="ECO:0007669"/>
    <property type="project" value="UniProtKB-UniRule"/>
</dbReference>
<dbReference type="NCBIfam" id="TIGR00158">
    <property type="entry name" value="L9"/>
    <property type="match status" value="1"/>
</dbReference>
<evidence type="ECO:0000256" key="7">
    <source>
        <dbReference type="HAMAP-Rule" id="MF_00503"/>
    </source>
</evidence>
<keyword evidence="10" id="KW-1185">Reference proteome</keyword>
<keyword evidence="5 7" id="KW-0687">Ribonucleoprotein</keyword>
<dbReference type="PANTHER" id="PTHR21368">
    <property type="entry name" value="50S RIBOSOMAL PROTEIN L9"/>
    <property type="match status" value="1"/>
</dbReference>
<dbReference type="Gene3D" id="3.40.5.10">
    <property type="entry name" value="Ribosomal protein L9, N-terminal domain"/>
    <property type="match status" value="1"/>
</dbReference>
<dbReference type="SUPFAM" id="SSF55658">
    <property type="entry name" value="L9 N-domain-like"/>
    <property type="match status" value="1"/>
</dbReference>
<evidence type="ECO:0000313" key="10">
    <source>
        <dbReference type="Proteomes" id="UP000617951"/>
    </source>
</evidence>
<dbReference type="InterPro" id="IPR000244">
    <property type="entry name" value="Ribosomal_bL9"/>
</dbReference>
<keyword evidence="2 7" id="KW-0699">rRNA-binding</keyword>
<name>A0A926DJ94_9FIRM</name>
<proteinExistence type="inferred from homology"/>
<dbReference type="InterPro" id="IPR009027">
    <property type="entry name" value="Ribosomal_bL9/RNase_H1_N"/>
</dbReference>
<evidence type="ECO:0000256" key="4">
    <source>
        <dbReference type="ARBA" id="ARBA00022980"/>
    </source>
</evidence>
<evidence type="ECO:0000313" key="9">
    <source>
        <dbReference type="EMBL" id="MBC8538777.1"/>
    </source>
</evidence>
<reference evidence="9" key="1">
    <citation type="submission" date="2020-08" db="EMBL/GenBank/DDBJ databases">
        <title>Genome public.</title>
        <authorList>
            <person name="Liu C."/>
            <person name="Sun Q."/>
        </authorList>
    </citation>
    <scope>NUCLEOTIDE SEQUENCE</scope>
    <source>
        <strain evidence="9">NSJ-63</strain>
    </source>
</reference>
<protein>
    <recommendedName>
        <fullName evidence="6 7">Large ribosomal subunit protein bL9</fullName>
    </recommendedName>
</protein>
<dbReference type="PROSITE" id="PS00651">
    <property type="entry name" value="RIBOSOMAL_L9"/>
    <property type="match status" value="1"/>
</dbReference>
<comment type="function">
    <text evidence="7">Binds to the 23S rRNA.</text>
</comment>
<dbReference type="Proteomes" id="UP000617951">
    <property type="component" value="Unassembled WGS sequence"/>
</dbReference>
<keyword evidence="4 7" id="KW-0689">Ribosomal protein</keyword>
<evidence type="ECO:0000256" key="2">
    <source>
        <dbReference type="ARBA" id="ARBA00022730"/>
    </source>
</evidence>
<dbReference type="EMBL" id="JACRSS010000003">
    <property type="protein sequence ID" value="MBC8538777.1"/>
    <property type="molecule type" value="Genomic_DNA"/>
</dbReference>